<proteinExistence type="inferred from homology"/>
<dbReference type="GO" id="GO:0046872">
    <property type="term" value="F:metal ion binding"/>
    <property type="evidence" value="ECO:0007669"/>
    <property type="project" value="UniProtKB-KW"/>
</dbReference>
<evidence type="ECO:0000313" key="14">
    <source>
        <dbReference type="EMBL" id="TQL81617.1"/>
    </source>
</evidence>
<name>A0A543B9V0_9MICO</name>
<dbReference type="OrthoDB" id="943692at2"/>
<keyword evidence="13" id="KW-0460">Magnesium</keyword>
<dbReference type="Gene3D" id="3.50.30.40">
    <property type="entry name" value="Ribonuclease E inhibitor RraA/RraA-like"/>
    <property type="match status" value="1"/>
</dbReference>
<evidence type="ECO:0000256" key="7">
    <source>
        <dbReference type="ARBA" id="ARBA00016549"/>
    </source>
</evidence>
<dbReference type="GO" id="GO:0008948">
    <property type="term" value="F:oxaloacetate decarboxylase activity"/>
    <property type="evidence" value="ECO:0007669"/>
    <property type="project" value="UniProtKB-EC"/>
</dbReference>
<dbReference type="PANTHER" id="PTHR33254">
    <property type="entry name" value="4-HYDROXY-4-METHYL-2-OXOGLUTARATE ALDOLASE 3-RELATED"/>
    <property type="match status" value="1"/>
</dbReference>
<dbReference type="Pfam" id="PF03737">
    <property type="entry name" value="RraA-like"/>
    <property type="match status" value="1"/>
</dbReference>
<dbReference type="PANTHER" id="PTHR33254:SF4">
    <property type="entry name" value="4-HYDROXY-4-METHYL-2-OXOGLUTARATE ALDOLASE 3-RELATED"/>
    <property type="match status" value="1"/>
</dbReference>
<evidence type="ECO:0000256" key="1">
    <source>
        <dbReference type="ARBA" id="ARBA00001342"/>
    </source>
</evidence>
<evidence type="ECO:0000256" key="11">
    <source>
        <dbReference type="ARBA" id="ARBA00032305"/>
    </source>
</evidence>
<comment type="caution">
    <text evidence="14">The sequence shown here is derived from an EMBL/GenBank/DDBJ whole genome shotgun (WGS) entry which is preliminary data.</text>
</comment>
<dbReference type="RefSeq" id="WP_141873396.1">
    <property type="nucleotide sequence ID" value="NZ_VFOX01000002.1"/>
</dbReference>
<comment type="catalytic activity">
    <reaction evidence="12">
        <text>oxaloacetate + H(+) = pyruvate + CO2</text>
        <dbReference type="Rhea" id="RHEA:15641"/>
        <dbReference type="ChEBI" id="CHEBI:15361"/>
        <dbReference type="ChEBI" id="CHEBI:15378"/>
        <dbReference type="ChEBI" id="CHEBI:16452"/>
        <dbReference type="ChEBI" id="CHEBI:16526"/>
        <dbReference type="EC" id="4.1.1.112"/>
    </reaction>
</comment>
<dbReference type="GO" id="GO:0047443">
    <property type="term" value="F:4-hydroxy-4-methyl-2-oxoglutarate aldolase activity"/>
    <property type="evidence" value="ECO:0007669"/>
    <property type="project" value="UniProtKB-EC"/>
</dbReference>
<feature type="binding site" evidence="13">
    <location>
        <begin position="96"/>
        <end position="99"/>
    </location>
    <ligand>
        <name>substrate</name>
    </ligand>
</feature>
<evidence type="ECO:0000313" key="15">
    <source>
        <dbReference type="Proteomes" id="UP000317209"/>
    </source>
</evidence>
<comment type="cofactor">
    <cofactor evidence="2">
        <name>a divalent metal cation</name>
        <dbReference type="ChEBI" id="CHEBI:60240"/>
    </cofactor>
</comment>
<dbReference type="InterPro" id="IPR005493">
    <property type="entry name" value="RraA/RraA-like"/>
</dbReference>
<sequence length="218" mass="22925">MQDTWSIEEINATLFTAVLSDIMDGLGLGGQVADPSLRPLQAGMRVVGYARPCRAVSVNREPEAPYAALMQIIDDLQDQDVLLIAMDQHATSAIFGGLLATAVSSAGGRGVIVDGFARDADEIVEIGMPTFVKGLVPLDSYGRDEVVEIDQPITIAGVPAGRGDLVFGDEDGLVVVPHARLGEVLRLAFEKVAGESDVRAALKGGMSTSEAFAKFGIL</sequence>
<evidence type="ECO:0000256" key="9">
    <source>
        <dbReference type="ARBA" id="ARBA00029596"/>
    </source>
</evidence>
<comment type="cofactor">
    <cofactor evidence="13">
        <name>Mg(2+)</name>
        <dbReference type="ChEBI" id="CHEBI:18420"/>
    </cofactor>
</comment>
<dbReference type="EC" id="4.1.1.112" evidence="6"/>
<dbReference type="EC" id="4.1.3.17" evidence="5"/>
<comment type="subunit">
    <text evidence="4">Homotrimer.</text>
</comment>
<evidence type="ECO:0000256" key="3">
    <source>
        <dbReference type="ARBA" id="ARBA00008621"/>
    </source>
</evidence>
<evidence type="ECO:0000256" key="12">
    <source>
        <dbReference type="ARBA" id="ARBA00047973"/>
    </source>
</evidence>
<keyword evidence="13" id="KW-0479">Metal-binding</keyword>
<comment type="catalytic activity">
    <reaction evidence="1">
        <text>4-hydroxy-4-methyl-2-oxoglutarate = 2 pyruvate</text>
        <dbReference type="Rhea" id="RHEA:22748"/>
        <dbReference type="ChEBI" id="CHEBI:15361"/>
        <dbReference type="ChEBI" id="CHEBI:58276"/>
        <dbReference type="EC" id="4.1.3.17"/>
    </reaction>
</comment>
<reference evidence="14 15" key="1">
    <citation type="submission" date="2019-06" db="EMBL/GenBank/DDBJ databases">
        <title>Sequencing the genomes of 1000 actinobacteria strains.</title>
        <authorList>
            <person name="Klenk H.-P."/>
        </authorList>
    </citation>
    <scope>NUCLEOTIDE SEQUENCE [LARGE SCALE GENOMIC DNA]</scope>
    <source>
        <strain evidence="14 15">DSM 20169</strain>
    </source>
</reference>
<evidence type="ECO:0000256" key="4">
    <source>
        <dbReference type="ARBA" id="ARBA00011233"/>
    </source>
</evidence>
<evidence type="ECO:0000256" key="8">
    <source>
        <dbReference type="ARBA" id="ARBA00025046"/>
    </source>
</evidence>
<dbReference type="InterPro" id="IPR036704">
    <property type="entry name" value="RraA/RraA-like_sf"/>
</dbReference>
<evidence type="ECO:0000256" key="5">
    <source>
        <dbReference type="ARBA" id="ARBA00012213"/>
    </source>
</evidence>
<feature type="binding site" evidence="13">
    <location>
        <position position="119"/>
    </location>
    <ligand>
        <name>Mg(2+)</name>
        <dbReference type="ChEBI" id="CHEBI:18420"/>
    </ligand>
</feature>
<dbReference type="EMBL" id="VFOX01000002">
    <property type="protein sequence ID" value="TQL81617.1"/>
    <property type="molecule type" value="Genomic_DNA"/>
</dbReference>
<evidence type="ECO:0000256" key="6">
    <source>
        <dbReference type="ARBA" id="ARBA00012947"/>
    </source>
</evidence>
<keyword evidence="15" id="KW-1185">Reference proteome</keyword>
<evidence type="ECO:0000256" key="10">
    <source>
        <dbReference type="ARBA" id="ARBA00030169"/>
    </source>
</evidence>
<dbReference type="SUPFAM" id="SSF89562">
    <property type="entry name" value="RraA-like"/>
    <property type="match status" value="1"/>
</dbReference>
<feature type="binding site" evidence="13">
    <location>
        <position position="118"/>
    </location>
    <ligand>
        <name>substrate</name>
    </ligand>
</feature>
<dbReference type="Proteomes" id="UP000317209">
    <property type="component" value="Unassembled WGS sequence"/>
</dbReference>
<comment type="function">
    <text evidence="8">Catalyzes the aldol cleavage of 4-hydroxy-4-methyl-2-oxoglutarate (HMG) into 2 molecules of pyruvate. Also contains a secondary oxaloacetate (OAA) decarboxylase activity due to the common pyruvate enolate transition state formed following C-C bond cleavage in the retro-aldol and decarboxylation reactions.</text>
</comment>
<organism evidence="14 15">
    <name type="scientific">Microbacterium saperdae</name>
    <dbReference type="NCBI Taxonomy" id="69368"/>
    <lineage>
        <taxon>Bacteria</taxon>
        <taxon>Bacillati</taxon>
        <taxon>Actinomycetota</taxon>
        <taxon>Actinomycetes</taxon>
        <taxon>Micrococcales</taxon>
        <taxon>Microbacteriaceae</taxon>
        <taxon>Microbacterium</taxon>
    </lineage>
</organism>
<evidence type="ECO:0000256" key="2">
    <source>
        <dbReference type="ARBA" id="ARBA00001968"/>
    </source>
</evidence>
<comment type="similarity">
    <text evidence="3">Belongs to the class II aldolase/RraA-like family.</text>
</comment>
<dbReference type="CDD" id="cd16841">
    <property type="entry name" value="RraA_family"/>
    <property type="match status" value="1"/>
</dbReference>
<gene>
    <name evidence="14" type="ORF">FB560_3090</name>
</gene>
<accession>A0A543B9V0</accession>
<dbReference type="AlphaFoldDB" id="A0A543B9V0"/>
<protein>
    <recommendedName>
        <fullName evidence="7">Putative 4-hydroxy-4-methyl-2-oxoglutarate aldolase</fullName>
        <ecNumber evidence="6">4.1.1.112</ecNumber>
        <ecNumber evidence="5">4.1.3.17</ecNumber>
    </recommendedName>
    <alternativeName>
        <fullName evidence="11">Oxaloacetate decarboxylase</fullName>
    </alternativeName>
    <alternativeName>
        <fullName evidence="9">Regulator of ribonuclease activity homolog</fullName>
    </alternativeName>
    <alternativeName>
        <fullName evidence="10">RraA-like protein</fullName>
    </alternativeName>
</protein>
<evidence type="ECO:0000256" key="13">
    <source>
        <dbReference type="PIRSR" id="PIRSR605493-1"/>
    </source>
</evidence>